<evidence type="ECO:0000313" key="2">
    <source>
        <dbReference type="Proteomes" id="UP000828390"/>
    </source>
</evidence>
<dbReference type="EMBL" id="JAIWYP010000001">
    <property type="protein sequence ID" value="KAH3877083.1"/>
    <property type="molecule type" value="Genomic_DNA"/>
</dbReference>
<comment type="caution">
    <text evidence="1">The sequence shown here is derived from an EMBL/GenBank/DDBJ whole genome shotgun (WGS) entry which is preliminary data.</text>
</comment>
<proteinExistence type="predicted"/>
<sequence length="59" mass="6626">MAEAEGVVDNDAVIKVLGLLWEPEIDQMSFVMRSINSKEKTTKRGILQQTSKIYDPLGM</sequence>
<name>A0A9D4MHL4_DREPO</name>
<gene>
    <name evidence="1" type="ORF">DPMN_000939</name>
</gene>
<accession>A0A9D4MHL4</accession>
<reference evidence="1" key="2">
    <citation type="submission" date="2020-11" db="EMBL/GenBank/DDBJ databases">
        <authorList>
            <person name="McCartney M.A."/>
            <person name="Auch B."/>
            <person name="Kono T."/>
            <person name="Mallez S."/>
            <person name="Becker A."/>
            <person name="Gohl D.M."/>
            <person name="Silverstein K.A.T."/>
            <person name="Koren S."/>
            <person name="Bechman K.B."/>
            <person name="Herman A."/>
            <person name="Abrahante J.E."/>
            <person name="Garbe J."/>
        </authorList>
    </citation>
    <scope>NUCLEOTIDE SEQUENCE</scope>
    <source>
        <strain evidence="1">Duluth1</strain>
        <tissue evidence="1">Whole animal</tissue>
    </source>
</reference>
<keyword evidence="2" id="KW-1185">Reference proteome</keyword>
<reference evidence="1" key="1">
    <citation type="journal article" date="2019" name="bioRxiv">
        <title>The Genome of the Zebra Mussel, Dreissena polymorpha: A Resource for Invasive Species Research.</title>
        <authorList>
            <person name="McCartney M.A."/>
            <person name="Auch B."/>
            <person name="Kono T."/>
            <person name="Mallez S."/>
            <person name="Zhang Y."/>
            <person name="Obille A."/>
            <person name="Becker A."/>
            <person name="Abrahante J.E."/>
            <person name="Garbe J."/>
            <person name="Badalamenti J.P."/>
            <person name="Herman A."/>
            <person name="Mangelson H."/>
            <person name="Liachko I."/>
            <person name="Sullivan S."/>
            <person name="Sone E.D."/>
            <person name="Koren S."/>
            <person name="Silverstein K.A.T."/>
            <person name="Beckman K.B."/>
            <person name="Gohl D.M."/>
        </authorList>
    </citation>
    <scope>NUCLEOTIDE SEQUENCE</scope>
    <source>
        <strain evidence="1">Duluth1</strain>
        <tissue evidence="1">Whole animal</tissue>
    </source>
</reference>
<protein>
    <submittedName>
        <fullName evidence="1">Uncharacterized protein</fullName>
    </submittedName>
</protein>
<dbReference type="Proteomes" id="UP000828390">
    <property type="component" value="Unassembled WGS sequence"/>
</dbReference>
<evidence type="ECO:0000313" key="1">
    <source>
        <dbReference type="EMBL" id="KAH3877083.1"/>
    </source>
</evidence>
<dbReference type="AlphaFoldDB" id="A0A9D4MHL4"/>
<organism evidence="1 2">
    <name type="scientific">Dreissena polymorpha</name>
    <name type="common">Zebra mussel</name>
    <name type="synonym">Mytilus polymorpha</name>
    <dbReference type="NCBI Taxonomy" id="45954"/>
    <lineage>
        <taxon>Eukaryota</taxon>
        <taxon>Metazoa</taxon>
        <taxon>Spiralia</taxon>
        <taxon>Lophotrochozoa</taxon>
        <taxon>Mollusca</taxon>
        <taxon>Bivalvia</taxon>
        <taxon>Autobranchia</taxon>
        <taxon>Heteroconchia</taxon>
        <taxon>Euheterodonta</taxon>
        <taxon>Imparidentia</taxon>
        <taxon>Neoheterodontei</taxon>
        <taxon>Myida</taxon>
        <taxon>Dreissenoidea</taxon>
        <taxon>Dreissenidae</taxon>
        <taxon>Dreissena</taxon>
    </lineage>
</organism>